<dbReference type="SUPFAM" id="SSF54211">
    <property type="entry name" value="Ribosomal protein S5 domain 2-like"/>
    <property type="match status" value="1"/>
</dbReference>
<keyword evidence="4" id="KW-0067">ATP-binding</keyword>
<dbReference type="Proteomes" id="UP000606193">
    <property type="component" value="Unassembled WGS sequence"/>
</dbReference>
<dbReference type="InterPro" id="IPR000705">
    <property type="entry name" value="Galactokinase"/>
</dbReference>
<dbReference type="Gene3D" id="3.30.230.10">
    <property type="match status" value="1"/>
</dbReference>
<evidence type="ECO:0000259" key="5">
    <source>
        <dbReference type="Pfam" id="PF00288"/>
    </source>
</evidence>
<organism evidence="7 8">
    <name type="scientific">Jutongia huaianensis</name>
    <dbReference type="NCBI Taxonomy" id="2763668"/>
    <lineage>
        <taxon>Bacteria</taxon>
        <taxon>Bacillati</taxon>
        <taxon>Bacillota</taxon>
        <taxon>Clostridia</taxon>
        <taxon>Lachnospirales</taxon>
        <taxon>Lachnospiraceae</taxon>
        <taxon>Jutongia</taxon>
    </lineage>
</organism>
<reference evidence="7 8" key="1">
    <citation type="submission" date="2020-08" db="EMBL/GenBank/DDBJ databases">
        <title>Genome public.</title>
        <authorList>
            <person name="Liu C."/>
            <person name="Sun Q."/>
        </authorList>
    </citation>
    <scope>NUCLEOTIDE SEQUENCE [LARGE SCALE GENOMIC DNA]</scope>
    <source>
        <strain evidence="7 8">NSJ-37</strain>
    </source>
</reference>
<dbReference type="PANTHER" id="PTHR10457:SF7">
    <property type="entry name" value="GALACTOKINASE-RELATED"/>
    <property type="match status" value="1"/>
</dbReference>
<dbReference type="PRINTS" id="PR00959">
    <property type="entry name" value="MEVGALKINASE"/>
</dbReference>
<dbReference type="InterPro" id="IPR019539">
    <property type="entry name" value="GalKase_N"/>
</dbReference>
<comment type="caution">
    <text evidence="7">The sequence shown here is derived from an EMBL/GenBank/DDBJ whole genome shotgun (WGS) entry which is preliminary data.</text>
</comment>
<keyword evidence="3" id="KW-0418">Kinase</keyword>
<evidence type="ECO:0000313" key="8">
    <source>
        <dbReference type="Proteomes" id="UP000606193"/>
    </source>
</evidence>
<dbReference type="InterPro" id="IPR006204">
    <property type="entry name" value="GHMP_kinase_N_dom"/>
</dbReference>
<comment type="similarity">
    <text evidence="1">Belongs to the GHMP kinase family. GalK subfamily.</text>
</comment>
<gene>
    <name evidence="7" type="ORF">H8704_11955</name>
</gene>
<evidence type="ECO:0000256" key="3">
    <source>
        <dbReference type="ARBA" id="ARBA00022777"/>
    </source>
</evidence>
<name>A0ABR7N4Q6_9FIRM</name>
<dbReference type="RefSeq" id="WP_249298413.1">
    <property type="nucleotide sequence ID" value="NZ_JACRSX010000020.1"/>
</dbReference>
<keyword evidence="2" id="KW-0547">Nucleotide-binding</keyword>
<dbReference type="InterPro" id="IPR014721">
    <property type="entry name" value="Ribsml_uS5_D2-typ_fold_subgr"/>
</dbReference>
<feature type="domain" description="GHMP kinase N-terminal" evidence="5">
    <location>
        <begin position="128"/>
        <end position="216"/>
    </location>
</feature>
<dbReference type="Pfam" id="PF10509">
    <property type="entry name" value="GalKase_gal_bdg"/>
    <property type="match status" value="1"/>
</dbReference>
<sequence length="427" mass="46994">MQKIMSVRGSLEQGSLDQRIKEIYVDEQRVPYNRERYIRAIDRFTELFPSEKEIEIYSAPGRSEVCGNHTDHQNGMVLATSINLDAIAIVAKAEEPVIRLVSGDFPMEEVDVADLSMKEEEQSTTTALIRGVAAGMKERGHKVGGFTAYITSDVLMGAGMSSSAAFESLIGTILSGLYNDMKVSSIEIAQIGQYAENIYFGKPCGLMDQMACSVGGMIFIDFKEKEHPEVRQVHTDFEKAGLSLCIVDTKGSHADLTPDYAAVPAEMNQVAQALGREHLREVPRETFFKELPKLWKETSGRAVLRAIHFYEEEERVLRGVKSLEESDYPGFLSVIKASGDSSAKYLQNIYSPKDVDSQNVTVALAVSESILGENGVCRVHGGGFAGTIQAFVKNEAVAAYKEQIEAIYGDDSCHVLKVRLQGGIRVL</sequence>
<dbReference type="InterPro" id="IPR036554">
    <property type="entry name" value="GHMP_kinase_C_sf"/>
</dbReference>
<dbReference type="Gene3D" id="3.30.70.890">
    <property type="entry name" value="GHMP kinase, C-terminal domain"/>
    <property type="match status" value="1"/>
</dbReference>
<dbReference type="InterPro" id="IPR020568">
    <property type="entry name" value="Ribosomal_Su5_D2-typ_SF"/>
</dbReference>
<dbReference type="Pfam" id="PF00288">
    <property type="entry name" value="GHMP_kinases_N"/>
    <property type="match status" value="1"/>
</dbReference>
<dbReference type="PIRSF" id="PIRSF000530">
    <property type="entry name" value="Galactokinase"/>
    <property type="match status" value="1"/>
</dbReference>
<dbReference type="PANTHER" id="PTHR10457">
    <property type="entry name" value="MEVALONATE KINASE/GALACTOKINASE"/>
    <property type="match status" value="1"/>
</dbReference>
<evidence type="ECO:0000256" key="2">
    <source>
        <dbReference type="ARBA" id="ARBA00022741"/>
    </source>
</evidence>
<keyword evidence="3" id="KW-0808">Transferase</keyword>
<dbReference type="PRINTS" id="PR00473">
    <property type="entry name" value="GALCTOKINASE"/>
</dbReference>
<evidence type="ECO:0000256" key="1">
    <source>
        <dbReference type="ARBA" id="ARBA00006566"/>
    </source>
</evidence>
<evidence type="ECO:0000256" key="4">
    <source>
        <dbReference type="ARBA" id="ARBA00022840"/>
    </source>
</evidence>
<evidence type="ECO:0000313" key="7">
    <source>
        <dbReference type="EMBL" id="MBC8563330.1"/>
    </source>
</evidence>
<evidence type="ECO:0000259" key="6">
    <source>
        <dbReference type="Pfam" id="PF10509"/>
    </source>
</evidence>
<keyword evidence="8" id="KW-1185">Reference proteome</keyword>
<feature type="domain" description="Galactokinase N-terminal" evidence="6">
    <location>
        <begin position="43"/>
        <end position="92"/>
    </location>
</feature>
<dbReference type="SUPFAM" id="SSF55060">
    <property type="entry name" value="GHMP Kinase, C-terminal domain"/>
    <property type="match status" value="1"/>
</dbReference>
<accession>A0ABR7N4Q6</accession>
<dbReference type="InterPro" id="IPR006206">
    <property type="entry name" value="Mevalonate/galactokinase"/>
</dbReference>
<proteinExistence type="inferred from homology"/>
<protein>
    <submittedName>
        <fullName evidence="7">Galactokinase</fullName>
    </submittedName>
</protein>
<dbReference type="EMBL" id="JACRSX010000020">
    <property type="protein sequence ID" value="MBC8563330.1"/>
    <property type="molecule type" value="Genomic_DNA"/>
</dbReference>